<dbReference type="eggNOG" id="KOG1339">
    <property type="taxonomic scope" value="Eukaryota"/>
</dbReference>
<dbReference type="InParanoid" id="A0A067QVR7"/>
<gene>
    <name evidence="16" type="ORF">L798_01752</name>
</gene>
<keyword evidence="8 13" id="KW-1133">Transmembrane helix</keyword>
<dbReference type="STRING" id="136037.A0A067QVR7"/>
<evidence type="ECO:0000256" key="12">
    <source>
        <dbReference type="RuleBase" id="RU000454"/>
    </source>
</evidence>
<dbReference type="OrthoDB" id="2747330at2759"/>
<dbReference type="InterPro" id="IPR009119">
    <property type="entry name" value="BACE"/>
</dbReference>
<dbReference type="GO" id="GO:0004190">
    <property type="term" value="F:aspartic-type endopeptidase activity"/>
    <property type="evidence" value="ECO:0007669"/>
    <property type="project" value="UniProtKB-KW"/>
</dbReference>
<dbReference type="Pfam" id="PF00026">
    <property type="entry name" value="Asp"/>
    <property type="match status" value="1"/>
</dbReference>
<evidence type="ECO:0000256" key="3">
    <source>
        <dbReference type="ARBA" id="ARBA00022670"/>
    </source>
</evidence>
<dbReference type="PROSITE" id="PS51767">
    <property type="entry name" value="PEPTIDASE_A1"/>
    <property type="match status" value="1"/>
</dbReference>
<keyword evidence="7 12" id="KW-0378">Hydrolase</keyword>
<dbReference type="PRINTS" id="PR01815">
    <property type="entry name" value="BACEFAMILY"/>
</dbReference>
<evidence type="ECO:0000256" key="8">
    <source>
        <dbReference type="ARBA" id="ARBA00022989"/>
    </source>
</evidence>
<comment type="subcellular location">
    <subcellularLocation>
        <location evidence="1">Membrane</location>
        <topology evidence="1">Single-pass type I membrane protein</topology>
    </subcellularLocation>
</comment>
<evidence type="ECO:0000313" key="17">
    <source>
        <dbReference type="Proteomes" id="UP000027135"/>
    </source>
</evidence>
<dbReference type="InterPro" id="IPR001969">
    <property type="entry name" value="Aspartic_peptidase_AS"/>
</dbReference>
<evidence type="ECO:0000259" key="15">
    <source>
        <dbReference type="PROSITE" id="PS51767"/>
    </source>
</evidence>
<keyword evidence="5 14" id="KW-0732">Signal</keyword>
<dbReference type="InterPro" id="IPR021109">
    <property type="entry name" value="Peptidase_aspartic_dom_sf"/>
</dbReference>
<evidence type="ECO:0000256" key="6">
    <source>
        <dbReference type="ARBA" id="ARBA00022750"/>
    </source>
</evidence>
<sequence length="466" mass="51509">MHCAEVCKSHRRSCPIQPHLLLTLLCILAVPSLELVTNLMGRPGEGYYIEVKIGSPPQTFNVLVDTGSTNFAIAAAPDPNVENFFNSSNSNTYVSHHKKVSVLYTQGFWGGELGSDVLNFPPLFTPLVRCDIAAIKTSHNFYMNGSHWQGILGLAYPVIAQPDRNVVSWLEALQHLKNNQSVAFALELCGSEGDGSKHTGVFEILGNGNEGAELWTSPIVREWFYELLLLGISIGNKTVDLSCRKFNTDKTILDSGTTSLMLPTEVFNVVVKLLNSSITQQSVPISDDFLMLQKMFCWKDPLDWTHFPNISLSLAHSDTSYFVLQLPPQSYIKRVSNNSEVLGLQNCYKLCIKSSKTGTVLGVVVMEGFRIVFNRSSKTVGFAKSPCGPAVDVFGPFKTKRDMKRCVNPTPLPNISALTVAAYVIAALTSMYGVLVGYILCHWLWETYIKQKMTRSMSETSIVSSN</sequence>
<dbReference type="InterPro" id="IPR001461">
    <property type="entry name" value="Aspartic_peptidase_A1"/>
</dbReference>
<dbReference type="FunFam" id="2.40.70.10:FF:000007">
    <property type="entry name" value="Beta-secretase 1"/>
    <property type="match status" value="1"/>
</dbReference>
<reference evidence="16 17" key="1">
    <citation type="journal article" date="2014" name="Nat. Commun.">
        <title>Molecular traces of alternative social organization in a termite genome.</title>
        <authorList>
            <person name="Terrapon N."/>
            <person name="Li C."/>
            <person name="Robertson H.M."/>
            <person name="Ji L."/>
            <person name="Meng X."/>
            <person name="Booth W."/>
            <person name="Chen Z."/>
            <person name="Childers C.P."/>
            <person name="Glastad K.M."/>
            <person name="Gokhale K."/>
            <person name="Gowin J."/>
            <person name="Gronenberg W."/>
            <person name="Hermansen R.A."/>
            <person name="Hu H."/>
            <person name="Hunt B.G."/>
            <person name="Huylmans A.K."/>
            <person name="Khalil S.M."/>
            <person name="Mitchell R.D."/>
            <person name="Munoz-Torres M.C."/>
            <person name="Mustard J.A."/>
            <person name="Pan H."/>
            <person name="Reese J.T."/>
            <person name="Scharf M.E."/>
            <person name="Sun F."/>
            <person name="Vogel H."/>
            <person name="Xiao J."/>
            <person name="Yang W."/>
            <person name="Yang Z."/>
            <person name="Yang Z."/>
            <person name="Zhou J."/>
            <person name="Zhu J."/>
            <person name="Brent C.S."/>
            <person name="Elsik C.G."/>
            <person name="Goodisman M.A."/>
            <person name="Liberles D.A."/>
            <person name="Roe R.M."/>
            <person name="Vargo E.L."/>
            <person name="Vilcinskas A."/>
            <person name="Wang J."/>
            <person name="Bornberg-Bauer E."/>
            <person name="Korb J."/>
            <person name="Zhang G."/>
            <person name="Liebig J."/>
        </authorList>
    </citation>
    <scope>NUCLEOTIDE SEQUENCE [LARGE SCALE GENOMIC DNA]</scope>
    <source>
        <tissue evidence="16">Whole organism</tissue>
    </source>
</reference>
<evidence type="ECO:0000256" key="11">
    <source>
        <dbReference type="PIRSR" id="PIRSR601461-1"/>
    </source>
</evidence>
<keyword evidence="17" id="KW-1185">Reference proteome</keyword>
<evidence type="ECO:0000256" key="5">
    <source>
        <dbReference type="ARBA" id="ARBA00022729"/>
    </source>
</evidence>
<evidence type="ECO:0000256" key="10">
    <source>
        <dbReference type="ARBA" id="ARBA00023145"/>
    </source>
</evidence>
<comment type="similarity">
    <text evidence="2 12">Belongs to the peptidase A1 family.</text>
</comment>
<dbReference type="AlphaFoldDB" id="A0A067QVR7"/>
<dbReference type="PANTHER" id="PTHR47965:SF12">
    <property type="entry name" value="ASPARTIC PROTEINASE 3-RELATED"/>
    <property type="match status" value="1"/>
</dbReference>
<dbReference type="PRINTS" id="PR00792">
    <property type="entry name" value="PEPSIN"/>
</dbReference>
<dbReference type="OMA" id="CYKFAIF"/>
<dbReference type="InterPro" id="IPR033121">
    <property type="entry name" value="PEPTIDASE_A1"/>
</dbReference>
<keyword evidence="9 13" id="KW-0472">Membrane</keyword>
<evidence type="ECO:0000256" key="9">
    <source>
        <dbReference type="ARBA" id="ARBA00023136"/>
    </source>
</evidence>
<protein>
    <submittedName>
        <fullName evidence="16">Beta-secretase 1</fullName>
    </submittedName>
</protein>
<evidence type="ECO:0000256" key="14">
    <source>
        <dbReference type="SAM" id="SignalP"/>
    </source>
</evidence>
<dbReference type="GO" id="GO:0006509">
    <property type="term" value="P:membrane protein ectodomain proteolysis"/>
    <property type="evidence" value="ECO:0007669"/>
    <property type="project" value="TreeGrafter"/>
</dbReference>
<dbReference type="PANTHER" id="PTHR47965">
    <property type="entry name" value="ASPARTYL PROTEASE-RELATED"/>
    <property type="match status" value="1"/>
</dbReference>
<dbReference type="GO" id="GO:0050435">
    <property type="term" value="P:amyloid-beta metabolic process"/>
    <property type="evidence" value="ECO:0007669"/>
    <property type="project" value="TreeGrafter"/>
</dbReference>
<dbReference type="SUPFAM" id="SSF50630">
    <property type="entry name" value="Acid proteases"/>
    <property type="match status" value="1"/>
</dbReference>
<evidence type="ECO:0000256" key="13">
    <source>
        <dbReference type="SAM" id="Phobius"/>
    </source>
</evidence>
<proteinExistence type="inferred from homology"/>
<name>A0A067QVR7_ZOONE</name>
<keyword evidence="4 13" id="KW-0812">Transmembrane</keyword>
<feature type="active site" evidence="11">
    <location>
        <position position="254"/>
    </location>
</feature>
<feature type="active site" evidence="11">
    <location>
        <position position="65"/>
    </location>
</feature>
<dbReference type="GO" id="GO:0005802">
    <property type="term" value="C:trans-Golgi network"/>
    <property type="evidence" value="ECO:0007669"/>
    <property type="project" value="TreeGrafter"/>
</dbReference>
<feature type="signal peptide" evidence="14">
    <location>
        <begin position="1"/>
        <end position="34"/>
    </location>
</feature>
<keyword evidence="6 12" id="KW-0064">Aspartyl protease</keyword>
<keyword evidence="10" id="KW-0865">Zymogen</keyword>
<dbReference type="PROSITE" id="PS00141">
    <property type="entry name" value="ASP_PROTEASE"/>
    <property type="match status" value="1"/>
</dbReference>
<feature type="chain" id="PRO_5001644454" evidence="14">
    <location>
        <begin position="35"/>
        <end position="466"/>
    </location>
</feature>
<evidence type="ECO:0000256" key="4">
    <source>
        <dbReference type="ARBA" id="ARBA00022692"/>
    </source>
</evidence>
<evidence type="ECO:0000256" key="2">
    <source>
        <dbReference type="ARBA" id="ARBA00007447"/>
    </source>
</evidence>
<dbReference type="GO" id="GO:0005886">
    <property type="term" value="C:plasma membrane"/>
    <property type="evidence" value="ECO:0007669"/>
    <property type="project" value="TreeGrafter"/>
</dbReference>
<evidence type="ECO:0000256" key="1">
    <source>
        <dbReference type="ARBA" id="ARBA00004479"/>
    </source>
</evidence>
<evidence type="ECO:0000313" key="16">
    <source>
        <dbReference type="EMBL" id="KDR08609.1"/>
    </source>
</evidence>
<keyword evidence="3 12" id="KW-0645">Protease</keyword>
<dbReference type="Proteomes" id="UP000027135">
    <property type="component" value="Unassembled WGS sequence"/>
</dbReference>
<feature type="transmembrane region" description="Helical" evidence="13">
    <location>
        <begin position="420"/>
        <end position="445"/>
    </location>
</feature>
<accession>A0A067QVR7</accession>
<organism evidence="16 17">
    <name type="scientific">Zootermopsis nevadensis</name>
    <name type="common">Dampwood termite</name>
    <dbReference type="NCBI Taxonomy" id="136037"/>
    <lineage>
        <taxon>Eukaryota</taxon>
        <taxon>Metazoa</taxon>
        <taxon>Ecdysozoa</taxon>
        <taxon>Arthropoda</taxon>
        <taxon>Hexapoda</taxon>
        <taxon>Insecta</taxon>
        <taxon>Pterygota</taxon>
        <taxon>Neoptera</taxon>
        <taxon>Polyneoptera</taxon>
        <taxon>Dictyoptera</taxon>
        <taxon>Blattodea</taxon>
        <taxon>Blattoidea</taxon>
        <taxon>Termitoidae</taxon>
        <taxon>Termopsidae</taxon>
        <taxon>Zootermopsis</taxon>
    </lineage>
</organism>
<feature type="domain" description="Peptidase A1" evidence="15">
    <location>
        <begin position="47"/>
        <end position="383"/>
    </location>
</feature>
<dbReference type="Gene3D" id="2.40.70.10">
    <property type="entry name" value="Acid Proteases"/>
    <property type="match status" value="2"/>
</dbReference>
<dbReference type="EMBL" id="KK853314">
    <property type="protein sequence ID" value="KDR08609.1"/>
    <property type="molecule type" value="Genomic_DNA"/>
</dbReference>
<evidence type="ECO:0000256" key="7">
    <source>
        <dbReference type="ARBA" id="ARBA00022801"/>
    </source>
</evidence>
<dbReference type="GO" id="GO:0005768">
    <property type="term" value="C:endosome"/>
    <property type="evidence" value="ECO:0007669"/>
    <property type="project" value="TreeGrafter"/>
</dbReference>